<sequence length="1127" mass="122924">MANLEDQLSEIRQPVSMDAASFTKQEAQAQAFQPEPTFEELQSQVEQPDVGFFEGTGEASSASLATSPLGMAYRAYERPVDDIVWDVFRPSFANTYEFSDEDIEEIRQSGLPASSFGALEGASSPENLRELIKLTKENLEYEKKIQQAGLGGQIIGGVVGAAGDPLSYVPMANSLKGMSLLNKTLVRGVEGAAVGLASEKLRSGTTGIEADYSMAAITGAVFSSGLGLLGDGLENLRNTGVRLEARESSRNANTNVDSSQAIELAATEGTRYIPHPEEEGAVVTRDGTIISESNPVNPQTIEQFAQVDPERSAKGVRLGGFTELGLTIMDSDNVTVRQIGEGLVRSPVGTQSGGRGKAGATASDIKERLDSTDHVSYNAIIKGMEDVLNDPANMNLKGSREDMEALVYRKIVHAIEDQTGEALQFLSEAEKKLMQTVKQHFDKKGEYLKDPRLFGNDKAHPILKSSRHEGTYVPQVYDNAAKANAIVRFGGKEGLKEAIKKSWMTSFESRPTVKARFQEFFKDELQGIEMDKVDVKLKELVEDYAEKKAYGISNSDEFSYSSVLEESLDFLQGIENNKFLEARNLFDSDMNVLMPDGQTFSVNDLRSYDMGHIMQSYDRRVNGDVAIMGATGKSTKELKDELVALEKSIGADGKGKRDVEALKDTIKILTGRARRDPDSAFDHIARSLTDLSFTTKNAYMGAMNVTEIAGMVAKGNVKALTRGVPLLGEWITKRATKMPKEELQELHGALFGQEVFNLMRPSYGRFKERIQETTPLGETSAKALAGLRYATQEAAARNPFTTFMNASTNYMIDSARMGTIADVANHALFGSKTMFDERMLKSSSVTSEQFENVKQLIREYATVDSNGYIKINNKSAFASDPRAMDLWRLGDKMADEAILRPTKVSMQNTKAYGSLVQLGMQFKSFTIKSLNGRTIRAIYEGTKNGRAIDQTIAAVLSMGLAAGFYAIRAQVAAQGIPEAQRQEYLDNALNPKMVAYAAVSRSSIVGSPLGLFNMFAAPLGFDPAKQVRTSILPTPPVERDKGAMLYAPRAGELFGGFLEQVPALGVIGSGYQVGSNAIGMMGATGYDEIQYRTGLYNGLKGLIPNDPVSQAVLLGVFEEQGIMQRMK</sequence>
<organism evidence="1 2">
    <name type="scientific">Vibrio phage JSF25</name>
    <dbReference type="NCBI Taxonomy" id="2026085"/>
    <lineage>
        <taxon>Viruses</taxon>
        <taxon>Duplodnaviria</taxon>
        <taxon>Heunggongvirae</taxon>
        <taxon>Uroviricota</taxon>
        <taxon>Caudoviricetes</taxon>
        <taxon>Autographivirales</taxon>
        <taxon>Autotranscriptaviridae</taxon>
        <taxon>Studiervirinae</taxon>
        <taxon>Chatterjeevirus</taxon>
        <taxon>Chatterjeevirus ICP3</taxon>
    </lineage>
</organism>
<protein>
    <submittedName>
        <fullName evidence="1">Protein inside capsid D</fullName>
    </submittedName>
</protein>
<dbReference type="Proteomes" id="UP000240755">
    <property type="component" value="Segment"/>
</dbReference>
<accession>A0A2D0XXZ0</accession>
<proteinExistence type="predicted"/>
<evidence type="ECO:0000313" key="1">
    <source>
        <dbReference type="EMBL" id="ASU01174.1"/>
    </source>
</evidence>
<dbReference type="EMBL" id="MF574151">
    <property type="protein sequence ID" value="ASU01174.1"/>
    <property type="molecule type" value="Genomic_DNA"/>
</dbReference>
<reference evidence="1 2" key="1">
    <citation type="journal article" date="2017" name="Sci. Rep.">
        <title>Analysis of the CRISPR-Cas system in bacteriophages active on epidemic strains of Vibrio cholerae in Bangladesh.</title>
        <authorList>
            <person name="Naser I.B."/>
            <person name="Hoque M.M."/>
            <person name="Nahid M.A."/>
            <person name="Tareq T.M."/>
            <person name="Rocky M.K."/>
            <person name="Faruque S.M."/>
        </authorList>
    </citation>
    <scope>NUCLEOTIDE SEQUENCE [LARGE SCALE GENOMIC DNA]</scope>
</reference>
<evidence type="ECO:0000313" key="2">
    <source>
        <dbReference type="Proteomes" id="UP000240755"/>
    </source>
</evidence>
<name>A0A2D0XXZ0_9CAUD</name>